<dbReference type="AlphaFoldDB" id="A0A3P6RX34"/>
<reference evidence="1 2" key="1">
    <citation type="submission" date="2018-11" db="EMBL/GenBank/DDBJ databases">
        <authorList>
            <consortium name="Pathogen Informatics"/>
        </authorList>
    </citation>
    <scope>NUCLEOTIDE SEQUENCE [LARGE SCALE GENOMIC DNA]</scope>
</reference>
<gene>
    <name evidence="1" type="ORF">CGOC_LOCUS4420</name>
</gene>
<evidence type="ECO:0000313" key="2">
    <source>
        <dbReference type="Proteomes" id="UP000271889"/>
    </source>
</evidence>
<proteinExistence type="predicted"/>
<dbReference type="Proteomes" id="UP000271889">
    <property type="component" value="Unassembled WGS sequence"/>
</dbReference>
<organism evidence="1 2">
    <name type="scientific">Cylicostephanus goldi</name>
    <name type="common">Nematode worm</name>
    <dbReference type="NCBI Taxonomy" id="71465"/>
    <lineage>
        <taxon>Eukaryota</taxon>
        <taxon>Metazoa</taxon>
        <taxon>Ecdysozoa</taxon>
        <taxon>Nematoda</taxon>
        <taxon>Chromadorea</taxon>
        <taxon>Rhabditida</taxon>
        <taxon>Rhabditina</taxon>
        <taxon>Rhabditomorpha</taxon>
        <taxon>Strongyloidea</taxon>
        <taxon>Strongylidae</taxon>
        <taxon>Cylicostephanus</taxon>
    </lineage>
</organism>
<dbReference type="EMBL" id="UYRV01012220">
    <property type="protein sequence ID" value="VDK58745.1"/>
    <property type="molecule type" value="Genomic_DNA"/>
</dbReference>
<name>A0A3P6RX34_CYLGO</name>
<evidence type="ECO:0000313" key="1">
    <source>
        <dbReference type="EMBL" id="VDK58745.1"/>
    </source>
</evidence>
<accession>A0A3P6RX34</accession>
<protein>
    <submittedName>
        <fullName evidence="1">Uncharacterized protein</fullName>
    </submittedName>
</protein>
<keyword evidence="2" id="KW-1185">Reference proteome</keyword>
<sequence>MPSQYFHSSAAKARTASDIARIRVRSTPTSPLPSALRSSNADSWKFRSWSSRGSGVPLSKARARLGRSVTIEDPAYSPSRPERLVLPDSDDESLLDTIHEDHKYEDSDTDEDLVSRFVLHCLLRAFQQITVADLVVNSAPAVTATFARKQMPLNAENLLESS</sequence>